<proteinExistence type="inferred from homology"/>
<dbReference type="Pfam" id="PF03159">
    <property type="entry name" value="XRN_N"/>
    <property type="match status" value="1"/>
</dbReference>
<evidence type="ECO:0000313" key="9">
    <source>
        <dbReference type="EMBL" id="MPC31401.1"/>
    </source>
</evidence>
<dbReference type="PANTHER" id="PTHR12341">
    <property type="entry name" value="5'-&gt;3' EXORIBONUCLEASE"/>
    <property type="match status" value="1"/>
</dbReference>
<dbReference type="GO" id="GO:0005634">
    <property type="term" value="C:nucleus"/>
    <property type="evidence" value="ECO:0007669"/>
    <property type="project" value="TreeGrafter"/>
</dbReference>
<name>A0A5B7EBG8_PORTR</name>
<feature type="domain" description="5'-3' exoribonuclease 1 D1" evidence="8">
    <location>
        <begin position="468"/>
        <end position="600"/>
    </location>
</feature>
<dbReference type="InterPro" id="IPR047007">
    <property type="entry name" value="XRN1_D1_sf"/>
</dbReference>
<evidence type="ECO:0000256" key="4">
    <source>
        <dbReference type="ARBA" id="ARBA00038299"/>
    </source>
</evidence>
<keyword evidence="2" id="KW-0378">Hydrolase</keyword>
<dbReference type="GO" id="GO:0016075">
    <property type="term" value="P:rRNA catabolic process"/>
    <property type="evidence" value="ECO:0007669"/>
    <property type="project" value="TreeGrafter"/>
</dbReference>
<dbReference type="EMBL" id="VSRR010002428">
    <property type="protein sequence ID" value="MPC31401.1"/>
    <property type="molecule type" value="Genomic_DNA"/>
</dbReference>
<feature type="compositionally biased region" description="Acidic residues" evidence="5">
    <location>
        <begin position="275"/>
        <end position="287"/>
    </location>
</feature>
<dbReference type="InterPro" id="IPR041412">
    <property type="entry name" value="Xrn1_helical"/>
</dbReference>
<dbReference type="Pfam" id="PF18332">
    <property type="entry name" value="XRN1_D1"/>
    <property type="match status" value="1"/>
</dbReference>
<keyword evidence="3" id="KW-0269">Exonuclease</keyword>
<evidence type="ECO:0000256" key="5">
    <source>
        <dbReference type="SAM" id="MobiDB-lite"/>
    </source>
</evidence>
<dbReference type="Gene3D" id="1.25.40.1050">
    <property type="match status" value="1"/>
</dbReference>
<evidence type="ECO:0000259" key="8">
    <source>
        <dbReference type="Pfam" id="PF18332"/>
    </source>
</evidence>
<evidence type="ECO:0000256" key="3">
    <source>
        <dbReference type="ARBA" id="ARBA00022839"/>
    </source>
</evidence>
<keyword evidence="10" id="KW-1185">Reference proteome</keyword>
<feature type="region of interest" description="Disordered" evidence="5">
    <location>
        <begin position="270"/>
        <end position="299"/>
    </location>
</feature>
<organism evidence="9 10">
    <name type="scientific">Portunus trituberculatus</name>
    <name type="common">Swimming crab</name>
    <name type="synonym">Neptunus trituberculatus</name>
    <dbReference type="NCBI Taxonomy" id="210409"/>
    <lineage>
        <taxon>Eukaryota</taxon>
        <taxon>Metazoa</taxon>
        <taxon>Ecdysozoa</taxon>
        <taxon>Arthropoda</taxon>
        <taxon>Crustacea</taxon>
        <taxon>Multicrustacea</taxon>
        <taxon>Malacostraca</taxon>
        <taxon>Eumalacostraca</taxon>
        <taxon>Eucarida</taxon>
        <taxon>Decapoda</taxon>
        <taxon>Pleocyemata</taxon>
        <taxon>Brachyura</taxon>
        <taxon>Eubrachyura</taxon>
        <taxon>Portunoidea</taxon>
        <taxon>Portunidae</taxon>
        <taxon>Portuninae</taxon>
        <taxon>Portunus</taxon>
    </lineage>
</organism>
<evidence type="ECO:0000313" key="10">
    <source>
        <dbReference type="Proteomes" id="UP000324222"/>
    </source>
</evidence>
<dbReference type="GO" id="GO:0003723">
    <property type="term" value="F:RNA binding"/>
    <property type="evidence" value="ECO:0007669"/>
    <property type="project" value="TreeGrafter"/>
</dbReference>
<dbReference type="PANTHER" id="PTHR12341:SF7">
    <property type="entry name" value="5'-3' EXORIBONUCLEASE 1"/>
    <property type="match status" value="1"/>
</dbReference>
<dbReference type="Proteomes" id="UP000324222">
    <property type="component" value="Unassembled WGS sequence"/>
</dbReference>
<comment type="similarity">
    <text evidence="4">Belongs to the 5'-3' exonuclease family.</text>
</comment>
<keyword evidence="1" id="KW-0540">Nuclease</keyword>
<feature type="domain" description="Xrn1 N-terminal" evidence="6">
    <location>
        <begin position="1"/>
        <end position="70"/>
    </location>
</feature>
<dbReference type="InterPro" id="IPR027073">
    <property type="entry name" value="5_3_exoribonuclease"/>
</dbReference>
<evidence type="ECO:0000256" key="2">
    <source>
        <dbReference type="ARBA" id="ARBA00022801"/>
    </source>
</evidence>
<protein>
    <submittedName>
        <fullName evidence="9">5'-3' exoribonuclease 1</fullName>
    </submittedName>
</protein>
<dbReference type="AlphaFoldDB" id="A0A5B7EBG8"/>
<evidence type="ECO:0000259" key="6">
    <source>
        <dbReference type="Pfam" id="PF03159"/>
    </source>
</evidence>
<dbReference type="Pfam" id="PF17846">
    <property type="entry name" value="XRN_M"/>
    <property type="match status" value="1"/>
</dbReference>
<comment type="caution">
    <text evidence="9">The sequence shown here is derived from an EMBL/GenBank/DDBJ whole genome shotgun (WGS) entry which is preliminary data.</text>
</comment>
<feature type="domain" description="Xrn1 helical" evidence="7">
    <location>
        <begin position="117"/>
        <end position="413"/>
    </location>
</feature>
<dbReference type="Gene3D" id="2.170.260.40">
    <property type="match status" value="1"/>
</dbReference>
<dbReference type="GO" id="GO:0000956">
    <property type="term" value="P:nuclear-transcribed mRNA catabolic process"/>
    <property type="evidence" value="ECO:0007669"/>
    <property type="project" value="TreeGrafter"/>
</dbReference>
<evidence type="ECO:0000256" key="1">
    <source>
        <dbReference type="ARBA" id="ARBA00022722"/>
    </source>
</evidence>
<dbReference type="Gene3D" id="3.40.50.12390">
    <property type="match status" value="1"/>
</dbReference>
<dbReference type="InterPro" id="IPR004859">
    <property type="entry name" value="Xrn1_N"/>
</dbReference>
<accession>A0A5B7EBG8</accession>
<sequence>MGVPKFYRWISERYPCLSEVVKEYQIPEFDNLYLDMNGIIHICSHPNDNDPHFRITEEKMFKDIFHYIEVRFGGKKDSNSRTPTPEETTFHLLHLSLMREYINYEFHDLRCALPFPYDLESIIDDWVLMGFLVGNDFIPHLPHLHINKEALPILYRTYKATLPTLDGYLNEGGKLHLPRFEKFLVKLAEFELENFHEIYADLKYFKGKRLKDGEAFKANKRAMDLKPFNFEEEDTGDTLNGALLGSLEEDDDDEDEVEDLRRTYERLGYEPDPAFVDDEDEDEDSSTSEDGGGGVGGTFKEEFRLHKRDYYMTKMNIKHVNSAALHHQATNYVRAIQWILNYYYNGICSWSWYYPFHYAPYISDVRDFAHMEMGFELGRPFLPYQQLLAVLPPLSKNLLCKAYWSLLTSPDSPDWEAVVLIPFIDEERLLQAMEAAPKYFPVIHMNHAQVERVWRETWELPPDKIKKGLCPEVQLDIYFAGFPTLKHVDHKFHMAKEGVKVFQQNSRGENFILDITEKDTPDLRDVANQLLGKEVFVSWPHLIEAKVEAVSDARDRYQLGGNQEVQRHPVEHNMKEEFSLSRNSLISHHHDRWGINLNNTPILSGKMTLEKVWSKVVQPYPLQTIVKDIGVHSHGYQMHLTPQEYFPPRTKVFMLGQPHYGAMGEACDPISPIQVIEIDPSHKGRIRVAMTVMHEPNFDVVRGKQNQLEERYMTGEGCAKALQGRH</sequence>
<dbReference type="OrthoDB" id="372487at2759"/>
<reference evidence="9 10" key="1">
    <citation type="submission" date="2019-05" db="EMBL/GenBank/DDBJ databases">
        <title>Another draft genome of Portunus trituberculatus and its Hox gene families provides insights of decapod evolution.</title>
        <authorList>
            <person name="Jeong J.-H."/>
            <person name="Song I."/>
            <person name="Kim S."/>
            <person name="Choi T."/>
            <person name="Kim D."/>
            <person name="Ryu S."/>
            <person name="Kim W."/>
        </authorList>
    </citation>
    <scope>NUCLEOTIDE SEQUENCE [LARGE SCALE GENOMIC DNA]</scope>
    <source>
        <tissue evidence="9">Muscle</tissue>
    </source>
</reference>
<gene>
    <name evidence="9" type="primary">Xrn1</name>
    <name evidence="9" type="ORF">E2C01_024690</name>
</gene>
<dbReference type="InterPro" id="IPR040992">
    <property type="entry name" value="XRN1_D1"/>
</dbReference>
<evidence type="ECO:0000259" key="7">
    <source>
        <dbReference type="Pfam" id="PF17846"/>
    </source>
</evidence>
<dbReference type="GO" id="GO:0004534">
    <property type="term" value="F:5'-3' RNA exonuclease activity"/>
    <property type="evidence" value="ECO:0007669"/>
    <property type="project" value="TreeGrafter"/>
</dbReference>